<keyword evidence="1 2" id="KW-0732">Signal</keyword>
<reference evidence="4 5" key="1">
    <citation type="submission" date="2024-09" db="EMBL/GenBank/DDBJ databases">
        <authorList>
            <person name="Sun Q."/>
            <person name="Mori K."/>
        </authorList>
    </citation>
    <scope>NUCLEOTIDE SEQUENCE [LARGE SCALE GENOMIC DNA]</scope>
    <source>
        <strain evidence="4 5">CCM 7765</strain>
    </source>
</reference>
<feature type="domain" description="Outer membrane protein beta-barrel" evidence="3">
    <location>
        <begin position="11"/>
        <end position="185"/>
    </location>
</feature>
<evidence type="ECO:0000313" key="5">
    <source>
        <dbReference type="Proteomes" id="UP001589774"/>
    </source>
</evidence>
<proteinExistence type="predicted"/>
<feature type="chain" id="PRO_5047263092" evidence="2">
    <location>
        <begin position="26"/>
        <end position="197"/>
    </location>
</feature>
<dbReference type="InterPro" id="IPR011250">
    <property type="entry name" value="OMP/PagP_B-barrel"/>
</dbReference>
<name>A0ABV6HM38_9SPHI</name>
<accession>A0ABV6HM38</accession>
<gene>
    <name evidence="4" type="ORF">ACFFI0_16710</name>
</gene>
<evidence type="ECO:0000313" key="4">
    <source>
        <dbReference type="EMBL" id="MFC0319968.1"/>
    </source>
</evidence>
<sequence>MKNFSVNLFVAALCLFISVTQKGFAQSGGSLYLGYGIATANSIEDVITDIVITTATGGSYRVTDSKYSGAIFGGYRSYIIEKLEFGGTFVYENASKDLLTESEGTSSISTKTYAVLAELKYNYINHQHFRLHSGIGAGVAHARTSAEDDVRVEKDKTTDFAYQIDAIGVSYGKAFSVSLNIGYGYKGLANLGLAYKL</sequence>
<organism evidence="4 5">
    <name type="scientific">Olivibacter oleidegradans</name>
    <dbReference type="NCBI Taxonomy" id="760123"/>
    <lineage>
        <taxon>Bacteria</taxon>
        <taxon>Pseudomonadati</taxon>
        <taxon>Bacteroidota</taxon>
        <taxon>Sphingobacteriia</taxon>
        <taxon>Sphingobacteriales</taxon>
        <taxon>Sphingobacteriaceae</taxon>
        <taxon>Olivibacter</taxon>
    </lineage>
</organism>
<evidence type="ECO:0000256" key="1">
    <source>
        <dbReference type="ARBA" id="ARBA00022729"/>
    </source>
</evidence>
<dbReference type="EMBL" id="JBHLWO010000002">
    <property type="protein sequence ID" value="MFC0319968.1"/>
    <property type="molecule type" value="Genomic_DNA"/>
</dbReference>
<dbReference type="InterPro" id="IPR027385">
    <property type="entry name" value="Beta-barrel_OMP"/>
</dbReference>
<dbReference type="SUPFAM" id="SSF56925">
    <property type="entry name" value="OMPA-like"/>
    <property type="match status" value="1"/>
</dbReference>
<dbReference type="RefSeq" id="WP_130855416.1">
    <property type="nucleotide sequence ID" value="NZ_JBHLWO010000002.1"/>
</dbReference>
<dbReference type="Pfam" id="PF13505">
    <property type="entry name" value="OMP_b-brl"/>
    <property type="match status" value="1"/>
</dbReference>
<evidence type="ECO:0000256" key="2">
    <source>
        <dbReference type="SAM" id="SignalP"/>
    </source>
</evidence>
<dbReference type="Gene3D" id="2.40.160.20">
    <property type="match status" value="1"/>
</dbReference>
<dbReference type="Proteomes" id="UP001589774">
    <property type="component" value="Unassembled WGS sequence"/>
</dbReference>
<feature type="signal peptide" evidence="2">
    <location>
        <begin position="1"/>
        <end position="25"/>
    </location>
</feature>
<evidence type="ECO:0000259" key="3">
    <source>
        <dbReference type="Pfam" id="PF13505"/>
    </source>
</evidence>
<protein>
    <submittedName>
        <fullName evidence="4">Outer membrane beta-barrel protein</fullName>
    </submittedName>
</protein>
<comment type="caution">
    <text evidence="4">The sequence shown here is derived from an EMBL/GenBank/DDBJ whole genome shotgun (WGS) entry which is preliminary data.</text>
</comment>
<keyword evidence="5" id="KW-1185">Reference proteome</keyword>